<accession>A0A699QKQ6</accession>
<feature type="non-terminal residue" evidence="1">
    <location>
        <position position="1"/>
    </location>
</feature>
<dbReference type="AlphaFoldDB" id="A0A699QKQ6"/>
<organism evidence="1">
    <name type="scientific">Tanacetum cinerariifolium</name>
    <name type="common">Dalmatian daisy</name>
    <name type="synonym">Chrysanthemum cinerariifolium</name>
    <dbReference type="NCBI Taxonomy" id="118510"/>
    <lineage>
        <taxon>Eukaryota</taxon>
        <taxon>Viridiplantae</taxon>
        <taxon>Streptophyta</taxon>
        <taxon>Embryophyta</taxon>
        <taxon>Tracheophyta</taxon>
        <taxon>Spermatophyta</taxon>
        <taxon>Magnoliopsida</taxon>
        <taxon>eudicotyledons</taxon>
        <taxon>Gunneridae</taxon>
        <taxon>Pentapetalae</taxon>
        <taxon>asterids</taxon>
        <taxon>campanulids</taxon>
        <taxon>Asterales</taxon>
        <taxon>Asteraceae</taxon>
        <taxon>Asteroideae</taxon>
        <taxon>Anthemideae</taxon>
        <taxon>Anthemidinae</taxon>
        <taxon>Tanacetum</taxon>
    </lineage>
</organism>
<reference evidence="1" key="1">
    <citation type="journal article" date="2019" name="Sci. Rep.">
        <title>Draft genome of Tanacetum cinerariifolium, the natural source of mosquito coil.</title>
        <authorList>
            <person name="Yamashiro T."/>
            <person name="Shiraishi A."/>
            <person name="Satake H."/>
            <person name="Nakayama K."/>
        </authorList>
    </citation>
    <scope>NUCLEOTIDE SEQUENCE</scope>
</reference>
<protein>
    <submittedName>
        <fullName evidence="1">Uncharacterized protein</fullName>
    </submittedName>
</protein>
<gene>
    <name evidence="1" type="ORF">Tci_844453</name>
</gene>
<sequence>GGRGSALDLDHVLHLADHPADLGAVLQLRDLVHLVEAEPDQRCALILGAADRRTGLLDLDRCHVRLLRDRFGLRLGNVLVGATAAEQVGDLLAATLRDGLGRGLLAKGLERGADHVVRVGRADRLGHHIGNAERFEDGAHRATCDDAGALRRRAKRHAAGTEVAVTIMMQRATLAERDADHRLLGSCRRLGDGFRHFACLAMTKADPALAVAHDDQRREAEALAALHRLRDAVDVNQLLDQLLAAIVAAGTAATIVTTAVAVAATATVATG</sequence>
<feature type="non-terminal residue" evidence="1">
    <location>
        <position position="271"/>
    </location>
</feature>
<evidence type="ECO:0000313" key="1">
    <source>
        <dbReference type="EMBL" id="GFC72483.1"/>
    </source>
</evidence>
<name>A0A699QKQ6_TANCI</name>
<dbReference type="EMBL" id="BKCJ011038080">
    <property type="protein sequence ID" value="GFC72483.1"/>
    <property type="molecule type" value="Genomic_DNA"/>
</dbReference>
<proteinExistence type="predicted"/>
<comment type="caution">
    <text evidence="1">The sequence shown here is derived from an EMBL/GenBank/DDBJ whole genome shotgun (WGS) entry which is preliminary data.</text>
</comment>